<reference evidence="1" key="1">
    <citation type="journal article" date="2021" name="Proc. Natl. Acad. Sci. U.S.A.">
        <title>A Catalog of Tens of Thousands of Viruses from Human Metagenomes Reveals Hidden Associations with Chronic Diseases.</title>
        <authorList>
            <person name="Tisza M.J."/>
            <person name="Buck C.B."/>
        </authorList>
    </citation>
    <scope>NUCLEOTIDE SEQUENCE</scope>
    <source>
        <strain evidence="1">Ctu9a31</strain>
    </source>
</reference>
<accession>A0A8S5QA70</accession>
<name>A0A8S5QA70_9CAUD</name>
<proteinExistence type="predicted"/>
<dbReference type="EMBL" id="BK015613">
    <property type="protein sequence ID" value="DAE15818.1"/>
    <property type="molecule type" value="Genomic_DNA"/>
</dbReference>
<sequence>MKNFSKIKKILFFQKQKKLAKKKRMHRLI</sequence>
<protein>
    <submittedName>
        <fullName evidence="1">Uncharacterized protein</fullName>
    </submittedName>
</protein>
<evidence type="ECO:0000313" key="1">
    <source>
        <dbReference type="EMBL" id="DAE15818.1"/>
    </source>
</evidence>
<organism evidence="1">
    <name type="scientific">Siphoviridae sp. ctu9a31</name>
    <dbReference type="NCBI Taxonomy" id="2825712"/>
    <lineage>
        <taxon>Viruses</taxon>
        <taxon>Duplodnaviria</taxon>
        <taxon>Heunggongvirae</taxon>
        <taxon>Uroviricota</taxon>
        <taxon>Caudoviricetes</taxon>
    </lineage>
</organism>